<protein>
    <submittedName>
        <fullName evidence="1">DUF2071 domain-containing protein</fullName>
    </submittedName>
</protein>
<dbReference type="InterPro" id="IPR018644">
    <property type="entry name" value="DUF2071"/>
</dbReference>
<dbReference type="SUPFAM" id="SSF160104">
    <property type="entry name" value="Acetoacetate decarboxylase-like"/>
    <property type="match status" value="1"/>
</dbReference>
<dbReference type="Gene3D" id="2.40.400.10">
    <property type="entry name" value="Acetoacetate decarboxylase-like"/>
    <property type="match status" value="1"/>
</dbReference>
<name>A0A498L598_9EURY</name>
<reference evidence="1 2" key="1">
    <citation type="submission" date="2019-01" db="EMBL/GenBank/DDBJ databases">
        <title>Halorientalis sp. F13-25 a new haloarchaeum isolated from hypersaline water.</title>
        <authorList>
            <person name="Ana D.-V."/>
            <person name="Cristina S.-P."/>
            <person name="Antonio V."/>
        </authorList>
    </citation>
    <scope>NUCLEOTIDE SEQUENCE [LARGE SCALE GENOMIC DNA]</scope>
    <source>
        <strain evidence="1 2">F13-25</strain>
    </source>
</reference>
<dbReference type="RefSeq" id="WP_129069058.1">
    <property type="nucleotide sequence ID" value="NZ_RDFA01000003.1"/>
</dbReference>
<evidence type="ECO:0000313" key="2">
    <source>
        <dbReference type="Proteomes" id="UP000289691"/>
    </source>
</evidence>
<gene>
    <name evidence="1" type="ORF">EAF64_11175</name>
</gene>
<dbReference type="EMBL" id="RDFA01000003">
    <property type="protein sequence ID" value="RXK49462.1"/>
    <property type="molecule type" value="Genomic_DNA"/>
</dbReference>
<sequence length="237" mass="26132">MNAPSLLEMRWADVLFAHWSVEPAVVDAKLPDELSADTFDGEAYLGVVGFRMESIRPRGSPLGLSFPELNLRTYVDGPDGPGIYFFNLDADDWLGVAVARRLFRLPYYRAEMQVTETADGFRFRSGRTHPGVPMAGFDGTYRPTGTPGEPDPGSLEHFLTERYRFYVADDGGRVYAGPVEHPPWPLQSATLEIRENGLFTANGFEAPETDPLVHYSPGVDVEASALRPVDGSVLPLP</sequence>
<dbReference type="Pfam" id="PF09844">
    <property type="entry name" value="DUF2071"/>
    <property type="match status" value="1"/>
</dbReference>
<dbReference type="OrthoDB" id="233478at2157"/>
<dbReference type="PANTHER" id="PTHR39186:SF1">
    <property type="entry name" value="DUF2071 DOMAIN-CONTAINING PROTEIN"/>
    <property type="match status" value="1"/>
</dbReference>
<comment type="caution">
    <text evidence="1">The sequence shown here is derived from an EMBL/GenBank/DDBJ whole genome shotgun (WGS) entry which is preliminary data.</text>
</comment>
<dbReference type="AlphaFoldDB" id="A0A498L598"/>
<evidence type="ECO:0000313" key="1">
    <source>
        <dbReference type="EMBL" id="RXK49462.1"/>
    </source>
</evidence>
<accession>A0A498L598</accession>
<dbReference type="InterPro" id="IPR023375">
    <property type="entry name" value="ADC_dom_sf"/>
</dbReference>
<organism evidence="1 2">
    <name type="scientific">Halorientalis pallida</name>
    <dbReference type="NCBI Taxonomy" id="2479928"/>
    <lineage>
        <taxon>Archaea</taxon>
        <taxon>Methanobacteriati</taxon>
        <taxon>Methanobacteriota</taxon>
        <taxon>Stenosarchaea group</taxon>
        <taxon>Halobacteria</taxon>
        <taxon>Halobacteriales</taxon>
        <taxon>Haloarculaceae</taxon>
        <taxon>Halorientalis</taxon>
    </lineage>
</organism>
<dbReference type="Proteomes" id="UP000289691">
    <property type="component" value="Unassembled WGS sequence"/>
</dbReference>
<dbReference type="PANTHER" id="PTHR39186">
    <property type="entry name" value="DUF2071 FAMILY PROTEIN"/>
    <property type="match status" value="1"/>
</dbReference>
<keyword evidence="2" id="KW-1185">Reference proteome</keyword>
<proteinExistence type="predicted"/>